<sequence>MNSSRFDEHRAALYEAVDAEFAESLRIFPLKHGQTISGQFPFEIEAVLRTEDRTSLQPDGGNNSDWNIKLAAGKAAIAIDRSRYPDIELHKGYRVCAIARPDTPFFEVQFVDPRSHRRLYAALGEFTAGKTGNV</sequence>
<reference evidence="1" key="1">
    <citation type="submission" date="2019-09" db="EMBL/GenBank/DDBJ databases">
        <title>Draft genome sequences of 48 bacterial type strains from the CCUG.</title>
        <authorList>
            <person name="Tunovic T."/>
            <person name="Pineiro-Iglesias B."/>
            <person name="Unosson C."/>
            <person name="Inganas E."/>
            <person name="Ohlen M."/>
            <person name="Cardew S."/>
            <person name="Jensie-Markopoulos S."/>
            <person name="Salva-Serra F."/>
            <person name="Jaen-Luchoro D."/>
            <person name="Karlsson R."/>
            <person name="Svensson-Stadler L."/>
            <person name="Chun J."/>
            <person name="Moore E."/>
        </authorList>
    </citation>
    <scope>NUCLEOTIDE SEQUENCE</scope>
    <source>
        <strain evidence="1">CCUG 50899</strain>
    </source>
</reference>
<protein>
    <submittedName>
        <fullName evidence="1">Uncharacterized protein</fullName>
    </submittedName>
</protein>
<name>A0A643EZA7_9HYPH</name>
<accession>A0A643EZA7</accession>
<evidence type="ECO:0000313" key="1">
    <source>
        <dbReference type="EMBL" id="KAB0571269.1"/>
    </source>
</evidence>
<proteinExistence type="predicted"/>
<dbReference type="AlphaFoldDB" id="A0A643EZA7"/>
<comment type="caution">
    <text evidence="1">The sequence shown here is derived from an EMBL/GenBank/DDBJ whole genome shotgun (WGS) entry which is preliminary data.</text>
</comment>
<gene>
    <name evidence="1" type="ORF">F7Q93_11130</name>
</gene>
<dbReference type="RefSeq" id="WP_128094309.1">
    <property type="nucleotide sequence ID" value="NZ_JBHEEN010000004.1"/>
</dbReference>
<organism evidence="1">
    <name type="scientific">Brucella pituitosa</name>
    <dbReference type="NCBI Taxonomy" id="571256"/>
    <lineage>
        <taxon>Bacteria</taxon>
        <taxon>Pseudomonadati</taxon>
        <taxon>Pseudomonadota</taxon>
        <taxon>Alphaproteobacteria</taxon>
        <taxon>Hyphomicrobiales</taxon>
        <taxon>Brucellaceae</taxon>
        <taxon>Brucella/Ochrobactrum group</taxon>
        <taxon>Brucella</taxon>
    </lineage>
</organism>
<dbReference type="EMBL" id="VZPE01000004">
    <property type="protein sequence ID" value="KAB0571269.1"/>
    <property type="molecule type" value="Genomic_DNA"/>
</dbReference>